<keyword evidence="12" id="KW-1185">Reference proteome</keyword>
<dbReference type="EMBL" id="JACYXI010000001">
    <property type="protein sequence ID" value="MBD8890671.1"/>
    <property type="molecule type" value="Genomic_DNA"/>
</dbReference>
<feature type="region of interest" description="Disordered" evidence="8">
    <location>
        <begin position="1"/>
        <end position="24"/>
    </location>
</feature>
<dbReference type="InterPro" id="IPR013325">
    <property type="entry name" value="RNA_pol_sigma_r2"/>
</dbReference>
<protein>
    <recommendedName>
        <fullName evidence="6">RNA polymerase sigma factor RpoD</fullName>
    </recommendedName>
    <alternativeName>
        <fullName evidence="6">Sigma-70</fullName>
    </alternativeName>
</protein>
<comment type="function">
    <text evidence="6">Sigma factors are initiation factors that promote the attachment of RNA polymerase to specific initiation sites and are then released. This sigma factor is the primary sigma factor during exponential growth.</text>
</comment>
<dbReference type="Gene3D" id="1.10.10.10">
    <property type="entry name" value="Winged helix-like DNA-binding domain superfamily/Winged helix DNA-binding domain"/>
    <property type="match status" value="2"/>
</dbReference>
<feature type="DNA-binding region" description="H-T-H motif" evidence="6">
    <location>
        <begin position="626"/>
        <end position="645"/>
    </location>
</feature>
<dbReference type="Pfam" id="PF00140">
    <property type="entry name" value="Sigma70_r1_2"/>
    <property type="match status" value="1"/>
</dbReference>
<reference evidence="11 12" key="2">
    <citation type="journal article" date="2021" name="Int. J. Syst. Evol. Microbiol.">
        <title>Roseibium litorale sp. nov., isolated from a tidal flat sediment and proposal for the reclassification of Labrenzia polysiphoniae as Roseibium polysiphoniae comb. nov.</title>
        <authorList>
            <person name="Liu Y."/>
            <person name="Pei T."/>
            <person name="Du J."/>
            <person name="Chao M."/>
            <person name="Deng M.R."/>
            <person name="Zhu H."/>
        </authorList>
    </citation>
    <scope>NUCLEOTIDE SEQUENCE [LARGE SCALE GENOMIC DNA]</scope>
    <source>
        <strain evidence="11 12">4C16A</strain>
    </source>
</reference>
<dbReference type="Pfam" id="PF04539">
    <property type="entry name" value="Sigma70_r3"/>
    <property type="match status" value="1"/>
</dbReference>
<dbReference type="InterPro" id="IPR007630">
    <property type="entry name" value="RNA_pol_sigma70_r4"/>
</dbReference>
<feature type="region of interest" description="Disordered" evidence="8">
    <location>
        <begin position="194"/>
        <end position="244"/>
    </location>
</feature>
<feature type="coiled-coil region" evidence="7">
    <location>
        <begin position="383"/>
        <end position="438"/>
    </location>
</feature>
<dbReference type="SUPFAM" id="SSF88946">
    <property type="entry name" value="Sigma2 domain of RNA polymerase sigma factors"/>
    <property type="match status" value="1"/>
</dbReference>
<dbReference type="PRINTS" id="PR00046">
    <property type="entry name" value="SIGMA70FCT"/>
</dbReference>
<evidence type="ECO:0000256" key="3">
    <source>
        <dbReference type="ARBA" id="ARBA00023082"/>
    </source>
</evidence>
<dbReference type="Pfam" id="PF04545">
    <property type="entry name" value="Sigma70_r4"/>
    <property type="match status" value="1"/>
</dbReference>
<organism evidence="11 12">
    <name type="scientific">Roseibium litorale</name>
    <dbReference type="NCBI Taxonomy" id="2803841"/>
    <lineage>
        <taxon>Bacteria</taxon>
        <taxon>Pseudomonadati</taxon>
        <taxon>Pseudomonadota</taxon>
        <taxon>Alphaproteobacteria</taxon>
        <taxon>Hyphomicrobiales</taxon>
        <taxon>Stappiaceae</taxon>
        <taxon>Roseibium</taxon>
    </lineage>
</organism>
<accession>A0ABR9CIN1</accession>
<evidence type="ECO:0000259" key="9">
    <source>
        <dbReference type="PROSITE" id="PS00715"/>
    </source>
</evidence>
<name>A0ABR9CIN1_9HYPH</name>
<reference evidence="12" key="1">
    <citation type="submission" date="2020-09" db="EMBL/GenBank/DDBJ databases">
        <title>The genome sequence of strain Labrenzia suaedae 4C16A.</title>
        <authorList>
            <person name="Liu Y."/>
        </authorList>
    </citation>
    <scope>NUCLEOTIDE SEQUENCE [LARGE SCALE GENOMIC DNA]</scope>
    <source>
        <strain evidence="12">4C16A</strain>
    </source>
</reference>
<evidence type="ECO:0000256" key="6">
    <source>
        <dbReference type="HAMAP-Rule" id="MF_00963"/>
    </source>
</evidence>
<dbReference type="Proteomes" id="UP000632063">
    <property type="component" value="Unassembled WGS sequence"/>
</dbReference>
<dbReference type="InterPro" id="IPR007127">
    <property type="entry name" value="RNA_pol_sigma_70_r1_1"/>
</dbReference>
<feature type="domain" description="RNA polymerase sigma-70" evidence="9">
    <location>
        <begin position="456"/>
        <end position="469"/>
    </location>
</feature>
<evidence type="ECO:0000256" key="8">
    <source>
        <dbReference type="SAM" id="MobiDB-lite"/>
    </source>
</evidence>
<evidence type="ECO:0000259" key="10">
    <source>
        <dbReference type="PROSITE" id="PS00716"/>
    </source>
</evidence>
<sequence>MVAKATQADDTQDNNADGPDGPLLDLSDAAVKKMIKTAKKRGYVTYDELNEVLPSDQNTSEKIEDIMSMLSDMGINVIDAEEADEANADDDVEGGDLVASSGSAVTKATTAKEPTDRTDDPVRMYLREMGSVELLSREGEIAIAKRIEAGREAMIAGLCESPLTFQAIIIWRDELNEGTVLLRDIIDLEATYAGPDAKGGPVVANDDDEDAAPSGPRAANDAGPDGENSAEGEEDGDDEDEFESNVSLSAMEAELKPQVLETFDRVAESYKKLRRLQDQLVENKLANKTLSPSQERRYKKIQEELVVDVKSLSLNQNRIDALVAQLYDINKRLMGYEGRLLRLADSYNVDRTDFLKQYQGAELDPNWLRKVANLSTRGWKNFVAKEKDNIRDLRQEIQTLATETGLEITEFRRIVAMVQKGEREARIAKKEMVEANLRLVISIAKKYTNRGLQFLDLIQEGNIGLMKAVDKFEYRRGYKFSTYATWWIRQAITRSIADQARTIRIPVHMIETINKIVRTSRQMLHEIGREPTPEELAEKLQMPLEKVRKVLKIAKEPISLETPIGDEEDSHLGDFIEDKNAVLPIDAAIQSNLRETTTRVLASLTPREERVLRMRFGIGMNTDHTLEEVGQQFSVTRERIRQIEAKALRKLKHPSRSRKLRSFLDS</sequence>
<keyword evidence="3 6" id="KW-0731">Sigma factor</keyword>
<comment type="caution">
    <text evidence="11">The sequence shown here is derived from an EMBL/GenBank/DDBJ whole genome shotgun (WGS) entry which is preliminary data.</text>
</comment>
<feature type="compositionally biased region" description="Acidic residues" evidence="8">
    <location>
        <begin position="228"/>
        <end position="243"/>
    </location>
</feature>
<dbReference type="InterPro" id="IPR028630">
    <property type="entry name" value="Sigma70_RpoD"/>
</dbReference>
<feature type="short sequence motif" description="Interaction with polymerase core subunit RpoC" evidence="6">
    <location>
        <begin position="456"/>
        <end position="459"/>
    </location>
</feature>
<dbReference type="NCBIfam" id="TIGR02937">
    <property type="entry name" value="sigma70-ECF"/>
    <property type="match status" value="1"/>
</dbReference>
<dbReference type="Pfam" id="PF04546">
    <property type="entry name" value="Sigma70_ner"/>
    <property type="match status" value="1"/>
</dbReference>
<dbReference type="InterPro" id="IPR042189">
    <property type="entry name" value="RNA_pol_sigma_70_r1_1_sf"/>
</dbReference>
<dbReference type="InterPro" id="IPR000943">
    <property type="entry name" value="RNA_pol_sigma70"/>
</dbReference>
<dbReference type="InterPro" id="IPR036388">
    <property type="entry name" value="WH-like_DNA-bd_sf"/>
</dbReference>
<feature type="region of interest" description="Sigma-70 factor domain-2" evidence="6">
    <location>
        <begin position="432"/>
        <end position="502"/>
    </location>
</feature>
<dbReference type="PROSITE" id="PS00716">
    <property type="entry name" value="SIGMA70_2"/>
    <property type="match status" value="1"/>
</dbReference>
<dbReference type="NCBIfam" id="NF004208">
    <property type="entry name" value="PRK05658.1"/>
    <property type="match status" value="1"/>
</dbReference>
<keyword evidence="2 6" id="KW-0805">Transcription regulation</keyword>
<keyword evidence="7" id="KW-0175">Coiled coil</keyword>
<dbReference type="HAMAP" id="MF_00963">
    <property type="entry name" value="Sigma70_RpoD_SigA"/>
    <property type="match status" value="1"/>
</dbReference>
<keyword evidence="4 6" id="KW-0238">DNA-binding</keyword>
<dbReference type="PROSITE" id="PS00715">
    <property type="entry name" value="SIGMA70_1"/>
    <property type="match status" value="1"/>
</dbReference>
<keyword evidence="5 6" id="KW-0804">Transcription</keyword>
<evidence type="ECO:0000256" key="4">
    <source>
        <dbReference type="ARBA" id="ARBA00023125"/>
    </source>
</evidence>
<dbReference type="InterPro" id="IPR007624">
    <property type="entry name" value="RNA_pol_sigma70_r3"/>
</dbReference>
<keyword evidence="1 6" id="KW-0963">Cytoplasm</keyword>
<dbReference type="InterPro" id="IPR009042">
    <property type="entry name" value="RNA_pol_sigma70_r1_2"/>
</dbReference>
<dbReference type="Pfam" id="PF03979">
    <property type="entry name" value="Sigma70_r1_1"/>
    <property type="match status" value="1"/>
</dbReference>
<comment type="subunit">
    <text evidence="6">Interacts transiently with the RNA polymerase catalytic core.</text>
</comment>
<dbReference type="InterPro" id="IPR013324">
    <property type="entry name" value="RNA_pol_sigma_r3/r4-like"/>
</dbReference>
<dbReference type="Gene3D" id="1.10.220.120">
    <property type="entry name" value="Sigma-70 factor, region 1.1"/>
    <property type="match status" value="1"/>
</dbReference>
<gene>
    <name evidence="6 11" type="primary">rpoD</name>
    <name evidence="11" type="ORF">IG616_03875</name>
</gene>
<evidence type="ECO:0000313" key="12">
    <source>
        <dbReference type="Proteomes" id="UP000632063"/>
    </source>
</evidence>
<evidence type="ECO:0000256" key="2">
    <source>
        <dbReference type="ARBA" id="ARBA00023015"/>
    </source>
</evidence>
<dbReference type="SUPFAM" id="SSF88659">
    <property type="entry name" value="Sigma3 and sigma4 domains of RNA polymerase sigma factors"/>
    <property type="match status" value="2"/>
</dbReference>
<dbReference type="PANTHER" id="PTHR30603">
    <property type="entry name" value="RNA POLYMERASE SIGMA FACTOR RPO"/>
    <property type="match status" value="1"/>
</dbReference>
<dbReference type="RefSeq" id="WP_192146537.1">
    <property type="nucleotide sequence ID" value="NZ_JACYXI010000001.1"/>
</dbReference>
<dbReference type="InterPro" id="IPR007631">
    <property type="entry name" value="RNA_pol_sigma_70_non-ess"/>
</dbReference>
<dbReference type="CDD" id="cd06171">
    <property type="entry name" value="Sigma70_r4"/>
    <property type="match status" value="1"/>
</dbReference>
<evidence type="ECO:0000256" key="5">
    <source>
        <dbReference type="ARBA" id="ARBA00023163"/>
    </source>
</evidence>
<proteinExistence type="inferred from homology"/>
<dbReference type="InterPro" id="IPR014284">
    <property type="entry name" value="RNA_pol_sigma-70_dom"/>
</dbReference>
<dbReference type="InterPro" id="IPR050239">
    <property type="entry name" value="Sigma-70_RNA_pol_init_factors"/>
</dbReference>
<comment type="subcellular location">
    <subcellularLocation>
        <location evidence="6">Cytoplasm</location>
    </subcellularLocation>
</comment>
<feature type="compositionally biased region" description="Polar residues" evidence="8">
    <location>
        <begin position="100"/>
        <end position="109"/>
    </location>
</feature>
<feature type="region of interest" description="Sigma-70 factor domain-4" evidence="6">
    <location>
        <begin position="600"/>
        <end position="653"/>
    </location>
</feature>
<feature type="region of interest" description="Sigma-70 factor domain-3" evidence="6">
    <location>
        <begin position="511"/>
        <end position="587"/>
    </location>
</feature>
<dbReference type="InterPro" id="IPR012760">
    <property type="entry name" value="RNA_pol_sigma_RpoD_C"/>
</dbReference>
<dbReference type="InterPro" id="IPR007627">
    <property type="entry name" value="RNA_pol_sigma70_r2"/>
</dbReference>
<dbReference type="NCBIfam" id="TIGR02393">
    <property type="entry name" value="RpoD_Cterm"/>
    <property type="match status" value="1"/>
</dbReference>
<evidence type="ECO:0000256" key="1">
    <source>
        <dbReference type="ARBA" id="ARBA00022490"/>
    </source>
</evidence>
<dbReference type="PANTHER" id="PTHR30603:SF60">
    <property type="entry name" value="RNA POLYMERASE SIGMA FACTOR RPOD"/>
    <property type="match status" value="1"/>
</dbReference>
<evidence type="ECO:0000313" key="11">
    <source>
        <dbReference type="EMBL" id="MBD8890671.1"/>
    </source>
</evidence>
<evidence type="ECO:0000256" key="7">
    <source>
        <dbReference type="SAM" id="Coils"/>
    </source>
</evidence>
<dbReference type="Gene3D" id="1.10.601.10">
    <property type="entry name" value="RNA Polymerase Primary Sigma Factor"/>
    <property type="match status" value="1"/>
</dbReference>
<dbReference type="Pfam" id="PF04542">
    <property type="entry name" value="Sigma70_r2"/>
    <property type="match status" value="1"/>
</dbReference>
<feature type="region of interest" description="Disordered" evidence="8">
    <location>
        <begin position="96"/>
        <end position="118"/>
    </location>
</feature>
<feature type="domain" description="RNA polymerase sigma-70" evidence="10">
    <location>
        <begin position="625"/>
        <end position="651"/>
    </location>
</feature>
<comment type="similarity">
    <text evidence="6">Belongs to the sigma-70 factor family. RpoD/SigA subfamily.</text>
</comment>